<accession>A0A9W6BEW2</accession>
<name>A0A9W6BEW2_9CHLO</name>
<gene>
    <name evidence="5" type="primary">PLESTBF000193</name>
    <name evidence="5" type="ORF">PLESTB_000365900</name>
</gene>
<dbReference type="GO" id="GO:0004672">
    <property type="term" value="F:protein kinase activity"/>
    <property type="evidence" value="ECO:0007669"/>
    <property type="project" value="InterPro"/>
</dbReference>
<dbReference type="EMBL" id="BRXU01000003">
    <property type="protein sequence ID" value="GLC50317.1"/>
    <property type="molecule type" value="Genomic_DNA"/>
</dbReference>
<feature type="compositionally biased region" description="Low complexity" evidence="3">
    <location>
        <begin position="62"/>
        <end position="71"/>
    </location>
</feature>
<comment type="caution">
    <text evidence="5">The sequence shown here is derived from an EMBL/GenBank/DDBJ whole genome shotgun (WGS) entry which is preliminary data.</text>
</comment>
<dbReference type="SMART" id="SM00220">
    <property type="entry name" value="S_TKc"/>
    <property type="match status" value="1"/>
</dbReference>
<dbReference type="GO" id="GO:0005524">
    <property type="term" value="F:ATP binding"/>
    <property type="evidence" value="ECO:0007669"/>
    <property type="project" value="UniProtKB-KW"/>
</dbReference>
<sequence length="211" mass="23085">MAWQLARALKHLHERKIAYRDIRPANLMLDDSGVLRLADFGGTARSLRPSGSGSGGDRNSWPASPHSHSQPLPLPQPLTLPLRAATPSWRWYQPPEVLSSNQYGYAADVWSYGCTVAELATGKPLFPGASEADQLLRIMKFCGLPPYDPYGFLHDKLSAAGAAAADTSGGNDPKQQALLVRLLESCLRLDPNDRVTMDDILVSPYFLACKR</sequence>
<keyword evidence="1" id="KW-0547">Nucleotide-binding</keyword>
<protein>
    <recommendedName>
        <fullName evidence="4">Protein kinase domain-containing protein</fullName>
    </recommendedName>
</protein>
<dbReference type="Gene3D" id="1.10.510.10">
    <property type="entry name" value="Transferase(Phosphotransferase) domain 1"/>
    <property type="match status" value="1"/>
</dbReference>
<dbReference type="Proteomes" id="UP001165080">
    <property type="component" value="Unassembled WGS sequence"/>
</dbReference>
<dbReference type="PROSITE" id="PS50011">
    <property type="entry name" value="PROTEIN_KINASE_DOM"/>
    <property type="match status" value="1"/>
</dbReference>
<dbReference type="InterPro" id="IPR050117">
    <property type="entry name" value="MAPK"/>
</dbReference>
<reference evidence="5 6" key="1">
    <citation type="journal article" date="2023" name="Commun. Biol.">
        <title>Reorganization of the ancestral sex-determining regions during the evolution of trioecy in Pleodorina starrii.</title>
        <authorList>
            <person name="Takahashi K."/>
            <person name="Suzuki S."/>
            <person name="Kawai-Toyooka H."/>
            <person name="Yamamoto K."/>
            <person name="Hamaji T."/>
            <person name="Ootsuki R."/>
            <person name="Yamaguchi H."/>
            <person name="Kawachi M."/>
            <person name="Higashiyama T."/>
            <person name="Nozaki H."/>
        </authorList>
    </citation>
    <scope>NUCLEOTIDE SEQUENCE [LARGE SCALE GENOMIC DNA]</scope>
    <source>
        <strain evidence="5 6">NIES-4479</strain>
    </source>
</reference>
<evidence type="ECO:0000256" key="3">
    <source>
        <dbReference type="SAM" id="MobiDB-lite"/>
    </source>
</evidence>
<dbReference type="InterPro" id="IPR000719">
    <property type="entry name" value="Prot_kinase_dom"/>
</dbReference>
<dbReference type="Pfam" id="PF00069">
    <property type="entry name" value="Pkinase"/>
    <property type="match status" value="1"/>
</dbReference>
<keyword evidence="2" id="KW-0067">ATP-binding</keyword>
<evidence type="ECO:0000256" key="1">
    <source>
        <dbReference type="ARBA" id="ARBA00022741"/>
    </source>
</evidence>
<evidence type="ECO:0000259" key="4">
    <source>
        <dbReference type="PROSITE" id="PS50011"/>
    </source>
</evidence>
<keyword evidence="6" id="KW-1185">Reference proteome</keyword>
<dbReference type="InterPro" id="IPR011009">
    <property type="entry name" value="Kinase-like_dom_sf"/>
</dbReference>
<proteinExistence type="predicted"/>
<evidence type="ECO:0000313" key="5">
    <source>
        <dbReference type="EMBL" id="GLC50317.1"/>
    </source>
</evidence>
<organism evidence="5 6">
    <name type="scientific">Pleodorina starrii</name>
    <dbReference type="NCBI Taxonomy" id="330485"/>
    <lineage>
        <taxon>Eukaryota</taxon>
        <taxon>Viridiplantae</taxon>
        <taxon>Chlorophyta</taxon>
        <taxon>core chlorophytes</taxon>
        <taxon>Chlorophyceae</taxon>
        <taxon>CS clade</taxon>
        <taxon>Chlamydomonadales</taxon>
        <taxon>Volvocaceae</taxon>
        <taxon>Pleodorina</taxon>
    </lineage>
</organism>
<evidence type="ECO:0000256" key="2">
    <source>
        <dbReference type="ARBA" id="ARBA00022840"/>
    </source>
</evidence>
<evidence type="ECO:0000313" key="6">
    <source>
        <dbReference type="Proteomes" id="UP001165080"/>
    </source>
</evidence>
<feature type="domain" description="Protein kinase" evidence="4">
    <location>
        <begin position="1"/>
        <end position="206"/>
    </location>
</feature>
<feature type="region of interest" description="Disordered" evidence="3">
    <location>
        <begin position="46"/>
        <end position="77"/>
    </location>
</feature>
<dbReference type="SUPFAM" id="SSF56112">
    <property type="entry name" value="Protein kinase-like (PK-like)"/>
    <property type="match status" value="1"/>
</dbReference>
<dbReference type="PANTHER" id="PTHR24055">
    <property type="entry name" value="MITOGEN-ACTIVATED PROTEIN KINASE"/>
    <property type="match status" value="1"/>
</dbReference>
<dbReference type="AlphaFoldDB" id="A0A9W6BEW2"/>